<dbReference type="RefSeq" id="WP_290598964.1">
    <property type="nucleotide sequence ID" value="NZ_CAKZIO010000014.1"/>
</dbReference>
<keyword evidence="6 12" id="KW-0418">Kinase</keyword>
<evidence type="ECO:0000256" key="7">
    <source>
        <dbReference type="ARBA" id="ARBA00022798"/>
    </source>
</evidence>
<comment type="pathway">
    <text evidence="1">Polyol metabolism; glycerol degradation via glycerol kinase pathway; sn-glycerol 3-phosphate from glycerol: step 1/1.</text>
</comment>
<dbReference type="SUPFAM" id="SSF53067">
    <property type="entry name" value="Actin-like ATPase domain"/>
    <property type="match status" value="2"/>
</dbReference>
<feature type="domain" description="Carbohydrate kinase FGGY N-terminal" evidence="13">
    <location>
        <begin position="6"/>
        <end position="260"/>
    </location>
</feature>
<comment type="caution">
    <text evidence="15">The sequence shown here is derived from an EMBL/GenBank/DDBJ whole genome shotgun (WGS) entry which is preliminary data.</text>
</comment>
<comment type="similarity">
    <text evidence="2 12">Belongs to the FGGY kinase family.</text>
</comment>
<evidence type="ECO:0000256" key="12">
    <source>
        <dbReference type="RuleBase" id="RU003733"/>
    </source>
</evidence>
<evidence type="ECO:0000259" key="14">
    <source>
        <dbReference type="Pfam" id="PF02782"/>
    </source>
</evidence>
<dbReference type="CDD" id="cd07769">
    <property type="entry name" value="ASKHA_NBD_FGGY_GK"/>
    <property type="match status" value="1"/>
</dbReference>
<dbReference type="Pfam" id="PF00370">
    <property type="entry name" value="FGGY_N"/>
    <property type="match status" value="1"/>
</dbReference>
<keyword evidence="4 12" id="KW-0808">Transferase</keyword>
<dbReference type="NCBIfam" id="NF000756">
    <property type="entry name" value="PRK00047.1"/>
    <property type="match status" value="1"/>
</dbReference>
<evidence type="ECO:0000256" key="11">
    <source>
        <dbReference type="ARBA" id="ARBA00054633"/>
    </source>
</evidence>
<dbReference type="InterPro" id="IPR018483">
    <property type="entry name" value="Carb_kinase_FGGY_CS"/>
</dbReference>
<feature type="domain" description="Carbohydrate kinase FGGY C-terminal" evidence="14">
    <location>
        <begin position="269"/>
        <end position="459"/>
    </location>
</feature>
<dbReference type="InterPro" id="IPR005999">
    <property type="entry name" value="Glycerol_kin"/>
</dbReference>
<dbReference type="NCBIfam" id="TIGR01311">
    <property type="entry name" value="glycerol_kin"/>
    <property type="match status" value="1"/>
</dbReference>
<dbReference type="InterPro" id="IPR043129">
    <property type="entry name" value="ATPase_NBD"/>
</dbReference>
<dbReference type="GO" id="GO:0019563">
    <property type="term" value="P:glycerol catabolic process"/>
    <property type="evidence" value="ECO:0007669"/>
    <property type="project" value="TreeGrafter"/>
</dbReference>
<dbReference type="InterPro" id="IPR000577">
    <property type="entry name" value="Carb_kinase_FGGY"/>
</dbReference>
<dbReference type="EMBL" id="QFOZ01000003">
    <property type="protein sequence ID" value="PZP89254.1"/>
    <property type="molecule type" value="Genomic_DNA"/>
</dbReference>
<dbReference type="PROSITE" id="PS00445">
    <property type="entry name" value="FGGY_KINASES_2"/>
    <property type="match status" value="1"/>
</dbReference>
<evidence type="ECO:0000256" key="9">
    <source>
        <dbReference type="ARBA" id="ARBA00043149"/>
    </source>
</evidence>
<evidence type="ECO:0000313" key="15">
    <source>
        <dbReference type="EMBL" id="PZP89254.1"/>
    </source>
</evidence>
<evidence type="ECO:0000256" key="1">
    <source>
        <dbReference type="ARBA" id="ARBA00005190"/>
    </source>
</evidence>
<dbReference type="GO" id="GO:0005829">
    <property type="term" value="C:cytosol"/>
    <property type="evidence" value="ECO:0007669"/>
    <property type="project" value="TreeGrafter"/>
</dbReference>
<name>A0A2W5IG00_9ACTN</name>
<evidence type="ECO:0000256" key="5">
    <source>
        <dbReference type="ARBA" id="ARBA00022741"/>
    </source>
</evidence>
<evidence type="ECO:0000256" key="3">
    <source>
        <dbReference type="ARBA" id="ARBA00012099"/>
    </source>
</evidence>
<dbReference type="InterPro" id="IPR018484">
    <property type="entry name" value="FGGY_N"/>
</dbReference>
<dbReference type="FunFam" id="3.30.420.40:FF:000008">
    <property type="entry name" value="Glycerol kinase"/>
    <property type="match status" value="1"/>
</dbReference>
<gene>
    <name evidence="15" type="primary">glpK</name>
    <name evidence="15" type="ORF">DI579_03360</name>
</gene>
<sequence length="506" mass="55866">MPSSRYVIALDQDTVFTHCSVFDHDGNLMATTERDHRQILPAPGYVEHDPMEIWKNARLTLAEVLAVMEITSNDVAALGITNQRETAVLWDKTTGLPICNAIVWQDTRSHDCLDEVVEKVGEDRIREITGLPPTIYFAAPRIKWMLDNVEGARKLADEGKLLFGTMDTWLIWNLTGGAQGSVDGPAKHVTDVSNASRTMLMNINTCQWDDELLAAFDIPKSILPRIRSSSEVYGHVRRRGPLPGVAISGILGDQQAAAFGQACLAPGEAKISYGTGNSLLLNVGAEPAKPADGLISTVFYRLADEEPVYALEGSIAVTGLAVRWLRDNMGFFNSSDDIEALAAEVEDNGGVYFVPAFSGIMAPRWREDARGTIVGLTRFANRNHIARAALEATAYQTREVAEAMRKQADVQLKTVKVDGGMTENKLLMQFQADMLNCPVVRGELRENASLGTAYAAGLAVDFWSSTDEIRANWIPSDMWTPHMDQKTREELFHNWNKAVERSLNWA</sequence>
<dbReference type="Proteomes" id="UP000248606">
    <property type="component" value="Unassembled WGS sequence"/>
</dbReference>
<dbReference type="InterPro" id="IPR018485">
    <property type="entry name" value="FGGY_C"/>
</dbReference>
<dbReference type="Gene3D" id="3.30.420.40">
    <property type="match status" value="2"/>
</dbReference>
<dbReference type="EC" id="2.7.1.30" evidence="3"/>
<dbReference type="GO" id="GO:0005524">
    <property type="term" value="F:ATP binding"/>
    <property type="evidence" value="ECO:0007669"/>
    <property type="project" value="UniProtKB-KW"/>
</dbReference>
<evidence type="ECO:0000256" key="10">
    <source>
        <dbReference type="ARBA" id="ARBA00052101"/>
    </source>
</evidence>
<protein>
    <recommendedName>
        <fullName evidence="3">glycerol kinase</fullName>
        <ecNumber evidence="3">2.7.1.30</ecNumber>
    </recommendedName>
    <alternativeName>
        <fullName evidence="9">ATP:glycerol 3-phosphotransferase</fullName>
    </alternativeName>
</protein>
<reference evidence="15 16" key="1">
    <citation type="submission" date="2017-08" db="EMBL/GenBank/DDBJ databases">
        <title>Infants hospitalized years apart are colonized by the same room-sourced microbial strains.</title>
        <authorList>
            <person name="Brooks B."/>
            <person name="Olm M.R."/>
            <person name="Firek B.A."/>
            <person name="Baker R."/>
            <person name="Thomas B.C."/>
            <person name="Morowitz M.J."/>
            <person name="Banfield J.F."/>
        </authorList>
    </citation>
    <scope>NUCLEOTIDE SEQUENCE [LARGE SCALE GENOMIC DNA]</scope>
    <source>
        <strain evidence="15">S2_006_000_R1_57</strain>
    </source>
</reference>
<comment type="catalytic activity">
    <reaction evidence="10">
        <text>glycerol + ATP = sn-glycerol 3-phosphate + ADP + H(+)</text>
        <dbReference type="Rhea" id="RHEA:21644"/>
        <dbReference type="ChEBI" id="CHEBI:15378"/>
        <dbReference type="ChEBI" id="CHEBI:17754"/>
        <dbReference type="ChEBI" id="CHEBI:30616"/>
        <dbReference type="ChEBI" id="CHEBI:57597"/>
        <dbReference type="ChEBI" id="CHEBI:456216"/>
        <dbReference type="EC" id="2.7.1.30"/>
    </reaction>
</comment>
<keyword evidence="5" id="KW-0547">Nucleotide-binding</keyword>
<dbReference type="AlphaFoldDB" id="A0A2W5IG00"/>
<organism evidence="15 16">
    <name type="scientific">Lawsonella clevelandensis</name>
    <dbReference type="NCBI Taxonomy" id="1528099"/>
    <lineage>
        <taxon>Bacteria</taxon>
        <taxon>Bacillati</taxon>
        <taxon>Actinomycetota</taxon>
        <taxon>Actinomycetes</taxon>
        <taxon>Mycobacteriales</taxon>
        <taxon>Lawsonellaceae</taxon>
        <taxon>Lawsonella</taxon>
    </lineage>
</organism>
<proteinExistence type="inferred from homology"/>
<dbReference type="PANTHER" id="PTHR10196">
    <property type="entry name" value="SUGAR KINASE"/>
    <property type="match status" value="1"/>
</dbReference>
<dbReference type="Pfam" id="PF02782">
    <property type="entry name" value="FGGY_C"/>
    <property type="match status" value="1"/>
</dbReference>
<dbReference type="GO" id="GO:0004370">
    <property type="term" value="F:glycerol kinase activity"/>
    <property type="evidence" value="ECO:0007669"/>
    <property type="project" value="UniProtKB-EC"/>
</dbReference>
<dbReference type="PANTHER" id="PTHR10196:SF69">
    <property type="entry name" value="GLYCEROL KINASE"/>
    <property type="match status" value="1"/>
</dbReference>
<evidence type="ECO:0000256" key="4">
    <source>
        <dbReference type="ARBA" id="ARBA00022679"/>
    </source>
</evidence>
<keyword evidence="7" id="KW-0319">Glycerol metabolism</keyword>
<evidence type="ECO:0000313" key="16">
    <source>
        <dbReference type="Proteomes" id="UP000248606"/>
    </source>
</evidence>
<evidence type="ECO:0000259" key="13">
    <source>
        <dbReference type="Pfam" id="PF00370"/>
    </source>
</evidence>
<comment type="function">
    <text evidence="11">Key enzyme in the regulation of glycerol uptake and metabolism. Catalyzes the phosphorylation of glycerol to yield sn-glycerol 3-phosphate.</text>
</comment>
<evidence type="ECO:0000256" key="2">
    <source>
        <dbReference type="ARBA" id="ARBA00009156"/>
    </source>
</evidence>
<accession>A0A2W5IG00</accession>
<keyword evidence="8" id="KW-0067">ATP-binding</keyword>
<dbReference type="FunFam" id="3.30.420.40:FF:000007">
    <property type="entry name" value="Glycerol kinase"/>
    <property type="match status" value="1"/>
</dbReference>
<dbReference type="PIRSF" id="PIRSF000538">
    <property type="entry name" value="GlpK"/>
    <property type="match status" value="1"/>
</dbReference>
<dbReference type="GO" id="GO:0006072">
    <property type="term" value="P:glycerol-3-phosphate metabolic process"/>
    <property type="evidence" value="ECO:0007669"/>
    <property type="project" value="InterPro"/>
</dbReference>
<evidence type="ECO:0000256" key="8">
    <source>
        <dbReference type="ARBA" id="ARBA00022840"/>
    </source>
</evidence>
<evidence type="ECO:0000256" key="6">
    <source>
        <dbReference type="ARBA" id="ARBA00022777"/>
    </source>
</evidence>